<keyword evidence="2" id="KW-0812">Transmembrane</keyword>
<dbReference type="Proteomes" id="UP000176826">
    <property type="component" value="Unassembled WGS sequence"/>
</dbReference>
<protein>
    <submittedName>
        <fullName evidence="3">Uncharacterized protein</fullName>
    </submittedName>
</protein>
<evidence type="ECO:0000313" key="3">
    <source>
        <dbReference type="EMBL" id="OGJ03205.1"/>
    </source>
</evidence>
<evidence type="ECO:0000256" key="1">
    <source>
        <dbReference type="SAM" id="Coils"/>
    </source>
</evidence>
<evidence type="ECO:0000313" key="4">
    <source>
        <dbReference type="Proteomes" id="UP000176826"/>
    </source>
</evidence>
<proteinExistence type="predicted"/>
<keyword evidence="2" id="KW-0472">Membrane</keyword>
<organism evidence="3 4">
    <name type="scientific">Candidatus Nomurabacteria bacterium RIFCSPLOWO2_12_FULL_41_10</name>
    <dbReference type="NCBI Taxonomy" id="1801795"/>
    <lineage>
        <taxon>Bacteria</taxon>
        <taxon>Candidatus Nomuraibacteriota</taxon>
    </lineage>
</organism>
<accession>A0A1F6YA29</accession>
<evidence type="ECO:0000256" key="2">
    <source>
        <dbReference type="SAM" id="Phobius"/>
    </source>
</evidence>
<sequence>MIKKIVRFFDKIEDKIRGKLSHYPILYAFIGGVGIVLFWRGVWHLADDINLESGISFIIGTVILLMTGVFVSEFIGKKLIISGLIGEKKLTEKEESEIQTEETQLKNLQNILNRVEKKLEHIDQDIEKK</sequence>
<name>A0A1F6YA29_9BACT</name>
<reference evidence="3 4" key="1">
    <citation type="journal article" date="2016" name="Nat. Commun.">
        <title>Thousands of microbial genomes shed light on interconnected biogeochemical processes in an aquifer system.</title>
        <authorList>
            <person name="Anantharaman K."/>
            <person name="Brown C.T."/>
            <person name="Hug L.A."/>
            <person name="Sharon I."/>
            <person name="Castelle C.J."/>
            <person name="Probst A.J."/>
            <person name="Thomas B.C."/>
            <person name="Singh A."/>
            <person name="Wilkins M.J."/>
            <person name="Karaoz U."/>
            <person name="Brodie E.L."/>
            <person name="Williams K.H."/>
            <person name="Hubbard S.S."/>
            <person name="Banfield J.F."/>
        </authorList>
    </citation>
    <scope>NUCLEOTIDE SEQUENCE [LARGE SCALE GENOMIC DNA]</scope>
</reference>
<keyword evidence="2" id="KW-1133">Transmembrane helix</keyword>
<dbReference type="AlphaFoldDB" id="A0A1F6YA29"/>
<feature type="transmembrane region" description="Helical" evidence="2">
    <location>
        <begin position="54"/>
        <end position="75"/>
    </location>
</feature>
<dbReference type="EMBL" id="MFVT01000028">
    <property type="protein sequence ID" value="OGJ03205.1"/>
    <property type="molecule type" value="Genomic_DNA"/>
</dbReference>
<feature type="coiled-coil region" evidence="1">
    <location>
        <begin position="91"/>
        <end position="125"/>
    </location>
</feature>
<gene>
    <name evidence="3" type="ORF">A3F97_00385</name>
</gene>
<comment type="caution">
    <text evidence="3">The sequence shown here is derived from an EMBL/GenBank/DDBJ whole genome shotgun (WGS) entry which is preliminary data.</text>
</comment>
<keyword evidence="1" id="KW-0175">Coiled coil</keyword>
<feature type="transmembrane region" description="Helical" evidence="2">
    <location>
        <begin position="20"/>
        <end position="42"/>
    </location>
</feature>